<accession>A0A843XQ03</accession>
<dbReference type="EMBL" id="NMUH01011622">
    <property type="protein sequence ID" value="MQM21819.1"/>
    <property type="molecule type" value="Genomic_DNA"/>
</dbReference>
<evidence type="ECO:0000313" key="3">
    <source>
        <dbReference type="Proteomes" id="UP000652761"/>
    </source>
</evidence>
<comment type="caution">
    <text evidence="2">The sequence shown here is derived from an EMBL/GenBank/DDBJ whole genome shotgun (WGS) entry which is preliminary data.</text>
</comment>
<dbReference type="AlphaFoldDB" id="A0A843XQ03"/>
<reference evidence="2" key="1">
    <citation type="submission" date="2017-07" db="EMBL/GenBank/DDBJ databases">
        <title>Taro Niue Genome Assembly and Annotation.</title>
        <authorList>
            <person name="Atibalentja N."/>
            <person name="Keating K."/>
            <person name="Fields C.J."/>
        </authorList>
    </citation>
    <scope>NUCLEOTIDE SEQUENCE</scope>
    <source>
        <strain evidence="2">Niue_2</strain>
        <tissue evidence="2">Leaf</tissue>
    </source>
</reference>
<protein>
    <submittedName>
        <fullName evidence="2">Uncharacterized protein</fullName>
    </submittedName>
</protein>
<feature type="region of interest" description="Disordered" evidence="1">
    <location>
        <begin position="1"/>
        <end position="21"/>
    </location>
</feature>
<evidence type="ECO:0000313" key="2">
    <source>
        <dbReference type="EMBL" id="MQM21819.1"/>
    </source>
</evidence>
<dbReference type="Proteomes" id="UP000652761">
    <property type="component" value="Unassembled WGS sequence"/>
</dbReference>
<keyword evidence="3" id="KW-1185">Reference proteome</keyword>
<evidence type="ECO:0000256" key="1">
    <source>
        <dbReference type="SAM" id="MobiDB-lite"/>
    </source>
</evidence>
<proteinExistence type="predicted"/>
<name>A0A843XQ03_COLES</name>
<organism evidence="2 3">
    <name type="scientific">Colocasia esculenta</name>
    <name type="common">Wild taro</name>
    <name type="synonym">Arum esculentum</name>
    <dbReference type="NCBI Taxonomy" id="4460"/>
    <lineage>
        <taxon>Eukaryota</taxon>
        <taxon>Viridiplantae</taxon>
        <taxon>Streptophyta</taxon>
        <taxon>Embryophyta</taxon>
        <taxon>Tracheophyta</taxon>
        <taxon>Spermatophyta</taxon>
        <taxon>Magnoliopsida</taxon>
        <taxon>Liliopsida</taxon>
        <taxon>Araceae</taxon>
        <taxon>Aroideae</taxon>
        <taxon>Colocasieae</taxon>
        <taxon>Colocasia</taxon>
    </lineage>
</organism>
<sequence>MGRTHRMRERERERGGEGVLPQMLVWRDEPLPELMEEGEEEDAPASRVEWKETMALDSEEEEWIGEEWLGVEARIRQGFAASWNPPSTNDPRGSIYRGKNLNRVGYSRRDKNLNHVWVACRDLNRVGLGRCDKDSNASGRQAAFQKVNLM</sequence>
<gene>
    <name evidence="2" type="ORF">Taro_054863</name>
</gene>